<keyword evidence="5 9" id="KW-0472">Membrane</keyword>
<evidence type="ECO:0000313" key="11">
    <source>
        <dbReference type="EMBL" id="TEA36550.1"/>
    </source>
</evidence>
<comment type="subcellular location">
    <subcellularLocation>
        <location evidence="1 9">Cell membrane</location>
        <topology evidence="1 9">Lipid-anchor</topology>
        <orientation evidence="1 9">Cytoplasmic side</orientation>
    </subcellularLocation>
</comment>
<dbReference type="FunFam" id="4.10.260.10:FF:000001">
    <property type="entry name" value="Guanine nucleotide-binding protein subunit gamma"/>
    <property type="match status" value="1"/>
</dbReference>
<dbReference type="GO" id="GO:0031681">
    <property type="term" value="F:G-protein beta-subunit binding"/>
    <property type="evidence" value="ECO:0007669"/>
    <property type="project" value="InterPro"/>
</dbReference>
<evidence type="ECO:0000256" key="3">
    <source>
        <dbReference type="ARBA" id="ARBA00022475"/>
    </source>
</evidence>
<dbReference type="EMBL" id="QWLN02006048">
    <property type="protein sequence ID" value="TEA36550.1"/>
    <property type="molecule type" value="Genomic_DNA"/>
</dbReference>
<dbReference type="PRINTS" id="PR00321">
    <property type="entry name" value="GPROTEING"/>
</dbReference>
<dbReference type="SUPFAM" id="SSF48670">
    <property type="entry name" value="Transducin (heterotrimeric G protein), gamma chain"/>
    <property type="match status" value="1"/>
</dbReference>
<name>A0A484GLH6_SOUCH</name>
<keyword evidence="12" id="KW-1185">Reference proteome</keyword>
<comment type="caution">
    <text evidence="11">The sequence shown here is derived from an EMBL/GenBank/DDBJ whole genome shotgun (WGS) entry which is preliminary data.</text>
</comment>
<comment type="subunit">
    <text evidence="9">G proteins are composed of 3 units; alpha, beta and gamma.</text>
</comment>
<keyword evidence="3 9" id="KW-1003">Cell membrane</keyword>
<keyword evidence="4" id="KW-0488">Methylation</keyword>
<evidence type="ECO:0000256" key="6">
    <source>
        <dbReference type="ARBA" id="ARBA00023224"/>
    </source>
</evidence>
<evidence type="ECO:0000256" key="9">
    <source>
        <dbReference type="RuleBase" id="RU004973"/>
    </source>
</evidence>
<evidence type="ECO:0000259" key="10">
    <source>
        <dbReference type="PROSITE" id="PS50058"/>
    </source>
</evidence>
<sequence length="55" mass="5990">VQQLRLQAGLNCVKVSQAAADLKQFCLQNAQHDSLLTGVSSSTNPFRPQKVCSFL</sequence>
<dbReference type="Pfam" id="PF00631">
    <property type="entry name" value="G-gamma"/>
    <property type="match status" value="1"/>
</dbReference>
<dbReference type="AlphaFoldDB" id="A0A484GLH6"/>
<protein>
    <recommendedName>
        <fullName evidence="9">Guanine nucleotide-binding protein subunit gamma</fullName>
    </recommendedName>
</protein>
<gene>
    <name evidence="11" type="ORF">DBR06_SOUSAS11210002</name>
</gene>
<evidence type="ECO:0000256" key="8">
    <source>
        <dbReference type="ARBA" id="ARBA00023289"/>
    </source>
</evidence>
<evidence type="ECO:0000256" key="5">
    <source>
        <dbReference type="ARBA" id="ARBA00023136"/>
    </source>
</evidence>
<keyword evidence="7 9" id="KW-0449">Lipoprotein</keyword>
<dbReference type="InterPro" id="IPR036284">
    <property type="entry name" value="GGL_sf"/>
</dbReference>
<comment type="similarity">
    <text evidence="2 9">Belongs to the G protein gamma family.</text>
</comment>
<evidence type="ECO:0000256" key="7">
    <source>
        <dbReference type="ARBA" id="ARBA00023288"/>
    </source>
</evidence>
<proteinExistence type="inferred from homology"/>
<dbReference type="SMART" id="SM00224">
    <property type="entry name" value="GGL"/>
    <property type="match status" value="1"/>
</dbReference>
<feature type="non-terminal residue" evidence="11">
    <location>
        <position position="1"/>
    </location>
</feature>
<feature type="domain" description="G protein gamma" evidence="10">
    <location>
        <begin position="1"/>
        <end position="55"/>
    </location>
</feature>
<evidence type="ECO:0000256" key="4">
    <source>
        <dbReference type="ARBA" id="ARBA00022481"/>
    </source>
</evidence>
<accession>A0A484GLH6</accession>
<dbReference type="PANTHER" id="PTHR13809">
    <property type="entry name" value="GUANINE NUCLEOTIDE-BINDING PROTEIN GAMMA SUBUNIT"/>
    <property type="match status" value="1"/>
</dbReference>
<evidence type="ECO:0000256" key="2">
    <source>
        <dbReference type="ARBA" id="ARBA00007431"/>
    </source>
</evidence>
<reference evidence="11 12" key="1">
    <citation type="journal article" date="2018" name="Genomics">
        <title>Molecular footprints of inshore aquatic adaptation in Indo-Pacific humpback dolphin (Sousa chinensis).</title>
        <authorList>
            <person name="Ming Y."/>
            <person name="Jian J."/>
            <person name="Yu F."/>
            <person name="Yu X."/>
            <person name="Wang J."/>
            <person name="Liu W."/>
        </authorList>
    </citation>
    <scope>NUCLEOTIDE SEQUENCE [LARGE SCALE GENOMIC DNA]</scope>
    <source>
        <strain evidence="11">MY-2018</strain>
        <tissue evidence="11">Skin</tissue>
    </source>
</reference>
<comment type="function">
    <text evidence="9">Guanine nucleotide-binding proteins (G proteins) are involved as a modulator or transducer in various transmembrane signaling systems. The beta and gamma chains are required for the GTPase activity, for replacement of GDP by GTP, and for G protein-effector interaction.</text>
</comment>
<dbReference type="GO" id="GO:0007186">
    <property type="term" value="P:G protein-coupled receptor signaling pathway"/>
    <property type="evidence" value="ECO:0007669"/>
    <property type="project" value="InterPro"/>
</dbReference>
<organism evidence="11 12">
    <name type="scientific">Sousa chinensis</name>
    <name type="common">Indo-pacific humpbacked dolphin</name>
    <name type="synonym">Steno chinensis</name>
    <dbReference type="NCBI Taxonomy" id="103600"/>
    <lineage>
        <taxon>Eukaryota</taxon>
        <taxon>Metazoa</taxon>
        <taxon>Chordata</taxon>
        <taxon>Craniata</taxon>
        <taxon>Vertebrata</taxon>
        <taxon>Euteleostomi</taxon>
        <taxon>Mammalia</taxon>
        <taxon>Eutheria</taxon>
        <taxon>Laurasiatheria</taxon>
        <taxon>Artiodactyla</taxon>
        <taxon>Whippomorpha</taxon>
        <taxon>Cetacea</taxon>
        <taxon>Odontoceti</taxon>
        <taxon>Delphinidae</taxon>
        <taxon>Sousa</taxon>
    </lineage>
</organism>
<dbReference type="InterPro" id="IPR015898">
    <property type="entry name" value="G-protein_gamma-like_dom"/>
</dbReference>
<dbReference type="Proteomes" id="UP000295264">
    <property type="component" value="Unassembled WGS sequence"/>
</dbReference>
<keyword evidence="6 9" id="KW-0807">Transducer</keyword>
<keyword evidence="8" id="KW-0636">Prenylation</keyword>
<dbReference type="GO" id="GO:0005834">
    <property type="term" value="C:heterotrimeric G-protein complex"/>
    <property type="evidence" value="ECO:0007669"/>
    <property type="project" value="InterPro"/>
</dbReference>
<evidence type="ECO:0000256" key="1">
    <source>
        <dbReference type="ARBA" id="ARBA00004342"/>
    </source>
</evidence>
<dbReference type="SMART" id="SM01224">
    <property type="entry name" value="G_gamma"/>
    <property type="match status" value="1"/>
</dbReference>
<dbReference type="InterPro" id="IPR001770">
    <property type="entry name" value="G-protein_gamma"/>
</dbReference>
<dbReference type="CDD" id="cd00068">
    <property type="entry name" value="GGL"/>
    <property type="match status" value="1"/>
</dbReference>
<dbReference type="PROSITE" id="PS50058">
    <property type="entry name" value="G_PROTEIN_GAMMA"/>
    <property type="match status" value="1"/>
</dbReference>
<evidence type="ECO:0000313" key="12">
    <source>
        <dbReference type="Proteomes" id="UP000295264"/>
    </source>
</evidence>
<dbReference type="Gene3D" id="4.10.260.10">
    <property type="entry name" value="Transducin (heterotrimeric G protein), gamma chain"/>
    <property type="match status" value="1"/>
</dbReference>